<dbReference type="PROSITE" id="PS50297">
    <property type="entry name" value="ANK_REP_REGION"/>
    <property type="match status" value="11"/>
</dbReference>
<dbReference type="Proteomes" id="UP000231358">
    <property type="component" value="Unassembled WGS sequence"/>
</dbReference>
<dbReference type="SUPFAM" id="SSF48403">
    <property type="entry name" value="Ankyrin repeat"/>
    <property type="match status" value="2"/>
</dbReference>
<evidence type="ECO:0000256" key="2">
    <source>
        <dbReference type="ARBA" id="ARBA00023043"/>
    </source>
</evidence>
<dbReference type="PANTHER" id="PTHR24126">
    <property type="entry name" value="ANKYRIN REPEAT, PH AND SEC7 DOMAIN CONTAINING PROTEIN SECG-RELATED"/>
    <property type="match status" value="1"/>
</dbReference>
<dbReference type="Gene3D" id="3.40.50.1580">
    <property type="entry name" value="Nucleoside phosphorylase domain"/>
    <property type="match status" value="1"/>
</dbReference>
<evidence type="ECO:0000313" key="9">
    <source>
        <dbReference type="Proteomes" id="UP000231358"/>
    </source>
</evidence>
<protein>
    <submittedName>
        <fullName evidence="8">Ankyrin</fullName>
    </submittedName>
</protein>
<feature type="repeat" description="ANK" evidence="3">
    <location>
        <begin position="1647"/>
        <end position="1679"/>
    </location>
</feature>
<dbReference type="InterPro" id="IPR036770">
    <property type="entry name" value="Ankyrin_rpt-contain_sf"/>
</dbReference>
<dbReference type="Pfam" id="PF24883">
    <property type="entry name" value="NPHP3_N"/>
    <property type="match status" value="1"/>
</dbReference>
<name>A0A2G7FLF3_9EURO</name>
<feature type="repeat" description="ANK" evidence="3">
    <location>
        <begin position="1210"/>
        <end position="1242"/>
    </location>
</feature>
<feature type="domain" description="Nephrocystin 3-like N-terminal" evidence="7">
    <location>
        <begin position="677"/>
        <end position="814"/>
    </location>
</feature>
<dbReference type="SMART" id="SM00248">
    <property type="entry name" value="ANK"/>
    <property type="match status" value="16"/>
</dbReference>
<feature type="domain" description="Nucleoside phosphorylase" evidence="5">
    <location>
        <begin position="331"/>
        <end position="458"/>
    </location>
</feature>
<dbReference type="InterPro" id="IPR027417">
    <property type="entry name" value="P-loop_NTPase"/>
</dbReference>
<keyword evidence="2 3" id="KW-0040">ANK repeat</keyword>
<dbReference type="SUPFAM" id="SSF53167">
    <property type="entry name" value="Purine and uridine phosphorylases"/>
    <property type="match status" value="1"/>
</dbReference>
<evidence type="ECO:0000259" key="5">
    <source>
        <dbReference type="Pfam" id="PF01048"/>
    </source>
</evidence>
<feature type="repeat" description="ANK" evidence="3">
    <location>
        <begin position="1479"/>
        <end position="1511"/>
    </location>
</feature>
<feature type="repeat" description="ANK" evidence="3">
    <location>
        <begin position="1581"/>
        <end position="1613"/>
    </location>
</feature>
<feature type="domain" description="GPI inositol-deacylase winged helix" evidence="6">
    <location>
        <begin position="924"/>
        <end position="1013"/>
    </location>
</feature>
<evidence type="ECO:0000256" key="4">
    <source>
        <dbReference type="SAM" id="MobiDB-lite"/>
    </source>
</evidence>
<feature type="repeat" description="ANK" evidence="3">
    <location>
        <begin position="1308"/>
        <end position="1340"/>
    </location>
</feature>
<dbReference type="EMBL" id="NEXV01000559">
    <property type="protein sequence ID" value="PIG81396.1"/>
    <property type="molecule type" value="Genomic_DNA"/>
</dbReference>
<dbReference type="GO" id="GO:0009116">
    <property type="term" value="P:nucleoside metabolic process"/>
    <property type="evidence" value="ECO:0007669"/>
    <property type="project" value="InterPro"/>
</dbReference>
<dbReference type="InterPro" id="IPR056884">
    <property type="entry name" value="NPHP3-like_N"/>
</dbReference>
<feature type="repeat" description="ANK" evidence="3">
    <location>
        <begin position="1342"/>
        <end position="1374"/>
    </location>
</feature>
<feature type="repeat" description="ANK" evidence="3">
    <location>
        <begin position="1411"/>
        <end position="1443"/>
    </location>
</feature>
<gene>
    <name evidence="8" type="ORF">AARAC_005705</name>
</gene>
<feature type="repeat" description="ANK" evidence="3">
    <location>
        <begin position="1243"/>
        <end position="1275"/>
    </location>
</feature>
<dbReference type="PROSITE" id="PS50088">
    <property type="entry name" value="ANK_REPEAT"/>
    <property type="match status" value="12"/>
</dbReference>
<dbReference type="InterPro" id="IPR054471">
    <property type="entry name" value="GPIID_WHD"/>
</dbReference>
<reference evidence="8 9" key="1">
    <citation type="submission" date="2017-05" db="EMBL/GenBank/DDBJ databases">
        <title>Genome sequence for an aflatoxigenic pathogen of Argentinian peanut, Aspergillus arachidicola.</title>
        <authorList>
            <person name="Moore G."/>
            <person name="Beltz S.B."/>
            <person name="Mack B.M."/>
        </authorList>
    </citation>
    <scope>NUCLEOTIDE SEQUENCE [LARGE SCALE GENOMIC DNA]</scope>
    <source>
        <strain evidence="8 9">CBS 117610</strain>
    </source>
</reference>
<accession>A0A2G7FLF3</accession>
<evidence type="ECO:0000259" key="6">
    <source>
        <dbReference type="Pfam" id="PF22939"/>
    </source>
</evidence>
<dbReference type="InterPro" id="IPR035994">
    <property type="entry name" value="Nucleoside_phosphorylase_sf"/>
</dbReference>
<dbReference type="PANTHER" id="PTHR24126:SF14">
    <property type="entry name" value="ANK_REP_REGION DOMAIN-CONTAINING PROTEIN"/>
    <property type="match status" value="1"/>
</dbReference>
<dbReference type="GO" id="GO:0003824">
    <property type="term" value="F:catalytic activity"/>
    <property type="evidence" value="ECO:0007669"/>
    <property type="project" value="InterPro"/>
</dbReference>
<dbReference type="SUPFAM" id="SSF52540">
    <property type="entry name" value="P-loop containing nucleoside triphosphate hydrolases"/>
    <property type="match status" value="1"/>
</dbReference>
<proteinExistence type="predicted"/>
<feature type="repeat" description="ANK" evidence="3">
    <location>
        <begin position="1614"/>
        <end position="1646"/>
    </location>
</feature>
<feature type="repeat" description="ANK" evidence="3">
    <location>
        <begin position="1445"/>
        <end position="1477"/>
    </location>
</feature>
<feature type="repeat" description="ANK" evidence="3">
    <location>
        <begin position="1513"/>
        <end position="1545"/>
    </location>
</feature>
<feature type="repeat" description="ANK" evidence="3">
    <location>
        <begin position="1375"/>
        <end position="1407"/>
    </location>
</feature>
<dbReference type="STRING" id="656916.A0A2G7FLF3"/>
<evidence type="ECO:0000313" key="8">
    <source>
        <dbReference type="EMBL" id="PIG81396.1"/>
    </source>
</evidence>
<keyword evidence="9" id="KW-1185">Reference proteome</keyword>
<dbReference type="Pfam" id="PF12796">
    <property type="entry name" value="Ank_2"/>
    <property type="match status" value="5"/>
</dbReference>
<organism evidence="8 9">
    <name type="scientific">Aspergillus arachidicola</name>
    <dbReference type="NCBI Taxonomy" id="656916"/>
    <lineage>
        <taxon>Eukaryota</taxon>
        <taxon>Fungi</taxon>
        <taxon>Dikarya</taxon>
        <taxon>Ascomycota</taxon>
        <taxon>Pezizomycotina</taxon>
        <taxon>Eurotiomycetes</taxon>
        <taxon>Eurotiomycetidae</taxon>
        <taxon>Eurotiales</taxon>
        <taxon>Aspergillaceae</taxon>
        <taxon>Aspergillus</taxon>
        <taxon>Aspergillus subgen. Circumdati</taxon>
    </lineage>
</organism>
<evidence type="ECO:0000256" key="3">
    <source>
        <dbReference type="PROSITE-ProRule" id="PRU00023"/>
    </source>
</evidence>
<dbReference type="Gene3D" id="1.25.40.20">
    <property type="entry name" value="Ankyrin repeat-containing domain"/>
    <property type="match status" value="5"/>
</dbReference>
<sequence length="1681" mass="188188">MSSPRPTKRARANLTGDAHVTHLTQDSTAQPANGKINYEEVLRLVDQLGHGQLCDIVTKAAKAHSDVATDIHNTIEEMREKERNRVINFDPVSKSVWHDINVAHRKLAGSQQYDVAGDVWYDTVDTIDSIVHRCGPFTSLQTRLNGLSALRKIGKTICLSNSGVVGHEVRKQCQGDHCLEEAMIEILSTMSEGERRAIWEENSSEEALWPKLLELNDLAYDLCLFERLNEVLDLIDPPREVDDASDGEDSKDEGGSEYCGEEGEDEEEENSDENDVQDYDNPADQSSNSNHHVFQVRESANEAPLKLDEATAVSALFDKEWDSHLYGKAVGDTNAYSTGSIGRHNVVLVHMAGMGKIAAATAAANLRASFEGVQLALVVGVCGAIPLRKQPYMEIHLGDVIISEGLVQYDFGRRYSSNQFARKDTPRDNLPRPSPEIRAVLAKLQVEQGRRALHERTLWHLSDLREKLYGIATYPGATEDKLFEPIYRHKHHVAWACVACVENDDVCDSAIKLTCDHLQCDESNLVPRQRLSEPFNPAIHFGLIASGDTVMKSGVDRDSIAARDQVIAFEMEGAGVWELFRSVLVIKAACDYADSHKSKNWQGYAAATAAAATKGFLEHWTISPRVDSLWSLPQDIGSEATKSSAQKQKETNFLRGLRKSPYRDRKDRNPDRIAGTYPGCGKSVLAKHLVDTVLPADTRTICYFFFKDDFEDQRSITTALCCILSQLFEARRDLLSEGILEQFEIQGDNFTNSFSELWDTLITTTETHNAGEVIILLDAIDECEDEGRFLLENALCKFYGRKRDSNLKFLLTTRPYGKIKRGLRPLDIPELPVIHLSGESDAEMHKISAEIEIFVRERVRNVRAKLRLGHEEQQLLLERLLQIPNRTYLWAQLTLELIESEVDIDKRRIVDATTNLPNSVYDAYERILSKSRNSKQAKKLLHIIVGAARPLTVQEMGVALRLQESHRSCLDLDIIPEERFCDTIRDLCGLFVTILDSRLYLIHQTAKEFLIQGASRNSLQRTYDTFEWRHSLSPQQSHHILFRICVWLLQLREVEMAPLDAKTDLRMYVDAYPLLDYAATFWTLHLQGAHINADTIMPLLQRLCDTGLKDSPLWFKIYWFNTHGEIPRDFTALMVASYFGLDPVVKELLDDYKGDLDFVDSKHERSALSWAAERGSVGVVKQLLKGRRRSFIGIHVPSGKGAEINSIDVYMRTPLTYAAWNGHLEVVSLLLRKGAAINTIDEFGATPLLYATYNANKPVVDLLLAQGAKTHSGENIIMAFCSAAGKGQEPVMRLLLENGTDPNARRSDGRNLISWAASHGYKAALTLLIESGADINRRDYENGQTAIHHAVKHGHKAAVELLVEFGANLRLGDKNGQTPLHFASRIGDHDIVQILLSKDSQPQLELRDDVHMWTPLIFAAAHGHAEAVKLILDSGADIEANDLRCGRTPLSWAARKGHDGVAELLLDHGAELESLGSLSRRTPLSWAAFTGYEAVTKLLLERGAFIEHRDHPHGFTPLLLAVRNGHQAVVKLLLDKGADVHSEDTYFRREAIAWAAVNGYEAILRLLLERDVFIEGRFGSRGQTPLSLAVENNRLAAVSLLLDNEADIETRDIYSRTPLCCAAKHGHTSMVRILLERGAKTEAKDFHGFTPLSLAVQNNHEAVALLLCDMETDIKTRKSYS</sequence>
<dbReference type="Pfam" id="PF22939">
    <property type="entry name" value="WHD_GPIID"/>
    <property type="match status" value="1"/>
</dbReference>
<dbReference type="Pfam" id="PF01048">
    <property type="entry name" value="PNP_UDP_1"/>
    <property type="match status" value="1"/>
</dbReference>
<dbReference type="InterPro" id="IPR002110">
    <property type="entry name" value="Ankyrin_rpt"/>
</dbReference>
<dbReference type="Gene3D" id="3.40.50.300">
    <property type="entry name" value="P-loop containing nucleotide triphosphate hydrolases"/>
    <property type="match status" value="1"/>
</dbReference>
<keyword evidence="1" id="KW-0677">Repeat</keyword>
<feature type="compositionally biased region" description="Acidic residues" evidence="4">
    <location>
        <begin position="259"/>
        <end position="278"/>
    </location>
</feature>
<feature type="region of interest" description="Disordered" evidence="4">
    <location>
        <begin position="238"/>
        <end position="289"/>
    </location>
</feature>
<dbReference type="PRINTS" id="PR01415">
    <property type="entry name" value="ANKYRIN"/>
</dbReference>
<evidence type="ECO:0000259" key="7">
    <source>
        <dbReference type="Pfam" id="PF24883"/>
    </source>
</evidence>
<comment type="caution">
    <text evidence="8">The sequence shown here is derived from an EMBL/GenBank/DDBJ whole genome shotgun (WGS) entry which is preliminary data.</text>
</comment>
<dbReference type="InterPro" id="IPR000845">
    <property type="entry name" value="Nucleoside_phosphorylase_d"/>
</dbReference>
<evidence type="ECO:0000256" key="1">
    <source>
        <dbReference type="ARBA" id="ARBA00022737"/>
    </source>
</evidence>
<dbReference type="Pfam" id="PF00023">
    <property type="entry name" value="Ank"/>
    <property type="match status" value="1"/>
</dbReference>